<accession>A0AA92EF19</accession>
<organism evidence="2 3">
    <name type="scientific">Ralstonia solanacearum</name>
    <name type="common">Pseudomonas solanacearum</name>
    <dbReference type="NCBI Taxonomy" id="305"/>
    <lineage>
        <taxon>Bacteria</taxon>
        <taxon>Pseudomonadati</taxon>
        <taxon>Pseudomonadota</taxon>
        <taxon>Betaproteobacteria</taxon>
        <taxon>Burkholderiales</taxon>
        <taxon>Burkholderiaceae</taxon>
        <taxon>Ralstonia</taxon>
        <taxon>Ralstonia solanacearum species complex</taxon>
    </lineage>
</organism>
<evidence type="ECO:0000259" key="1">
    <source>
        <dbReference type="Pfam" id="PF24719"/>
    </source>
</evidence>
<evidence type="ECO:0000313" key="3">
    <source>
        <dbReference type="Proteomes" id="UP000310553"/>
    </source>
</evidence>
<proteinExistence type="predicted"/>
<feature type="domain" description="Imm33-like" evidence="1">
    <location>
        <begin position="3"/>
        <end position="100"/>
    </location>
</feature>
<dbReference type="Pfam" id="PF24719">
    <property type="entry name" value="Imm33-like"/>
    <property type="match status" value="1"/>
</dbReference>
<evidence type="ECO:0000313" key="2">
    <source>
        <dbReference type="EMBL" id="QCX50768.1"/>
    </source>
</evidence>
<protein>
    <recommendedName>
        <fullName evidence="1">Imm33-like domain-containing protein</fullName>
    </recommendedName>
</protein>
<dbReference type="Proteomes" id="UP000310553">
    <property type="component" value="Chromosome"/>
</dbReference>
<dbReference type="InterPro" id="IPR056509">
    <property type="entry name" value="Imm33-like"/>
</dbReference>
<reference evidence="2 3" key="1">
    <citation type="submission" date="2019-04" db="EMBL/GenBank/DDBJ databases">
        <title>Complete Genome of UW386 and Higher Quality Genome of UW700.</title>
        <authorList>
            <person name="Jacobs J."/>
            <person name="Perez A."/>
            <person name="Steidl O."/>
            <person name="Allen C."/>
        </authorList>
    </citation>
    <scope>NUCLEOTIDE SEQUENCE [LARGE SCALE GENOMIC DNA]</scope>
    <source>
        <strain evidence="2 3">UW386</strain>
    </source>
</reference>
<gene>
    <name evidence="2" type="ORF">E7Z57_01645</name>
</gene>
<sequence>MDQHDVCGKVDANFDPIRPDRLVVVSDGVYQGESIQGVRYPSPHHMSGWWLTTESYNGDINTLKKVHAYHVSAARPDLAKYLALPFGYRFHSLNSAVWFDEKVANEAP</sequence>
<dbReference type="EMBL" id="CP039339">
    <property type="protein sequence ID" value="QCX50768.1"/>
    <property type="molecule type" value="Genomic_DNA"/>
</dbReference>
<dbReference type="AlphaFoldDB" id="A0AA92EF19"/>
<name>A0AA92EF19_RALSL</name>